<organism evidence="2 3">
    <name type="scientific">Pinctada imbricata</name>
    <name type="common">Atlantic pearl-oyster</name>
    <name type="synonym">Pinctada martensii</name>
    <dbReference type="NCBI Taxonomy" id="66713"/>
    <lineage>
        <taxon>Eukaryota</taxon>
        <taxon>Metazoa</taxon>
        <taxon>Spiralia</taxon>
        <taxon>Lophotrochozoa</taxon>
        <taxon>Mollusca</taxon>
        <taxon>Bivalvia</taxon>
        <taxon>Autobranchia</taxon>
        <taxon>Pteriomorphia</taxon>
        <taxon>Pterioida</taxon>
        <taxon>Pterioidea</taxon>
        <taxon>Pteriidae</taxon>
        <taxon>Pinctada</taxon>
    </lineage>
</organism>
<evidence type="ECO:0000259" key="1">
    <source>
        <dbReference type="Pfam" id="PF00024"/>
    </source>
</evidence>
<evidence type="ECO:0000313" key="2">
    <source>
        <dbReference type="EMBL" id="KAK3083305.1"/>
    </source>
</evidence>
<sequence>MDCLQECKYRFRCQSVNYLWSFHLCELNYKDKDDGQGIETRPGSVFTSVSQWTDVSTSSVTCVACEESRRCFL</sequence>
<accession>A0AA88XLJ7</accession>
<gene>
    <name evidence="2" type="ORF">FSP39_018987</name>
</gene>
<evidence type="ECO:0000313" key="3">
    <source>
        <dbReference type="Proteomes" id="UP001186944"/>
    </source>
</evidence>
<feature type="domain" description="Apple" evidence="1">
    <location>
        <begin position="2"/>
        <end position="40"/>
    </location>
</feature>
<reference evidence="2" key="1">
    <citation type="submission" date="2019-08" db="EMBL/GenBank/DDBJ databases">
        <title>The improved chromosome-level genome for the pearl oyster Pinctada fucata martensii using PacBio sequencing and Hi-C.</title>
        <authorList>
            <person name="Zheng Z."/>
        </authorList>
    </citation>
    <scope>NUCLEOTIDE SEQUENCE</scope>
    <source>
        <strain evidence="2">ZZ-2019</strain>
        <tissue evidence="2">Adductor muscle</tissue>
    </source>
</reference>
<keyword evidence="3" id="KW-1185">Reference proteome</keyword>
<dbReference type="InterPro" id="IPR003609">
    <property type="entry name" value="Pan_app"/>
</dbReference>
<comment type="caution">
    <text evidence="2">The sequence shown here is derived from an EMBL/GenBank/DDBJ whole genome shotgun (WGS) entry which is preliminary data.</text>
</comment>
<protein>
    <recommendedName>
        <fullName evidence="1">Apple domain-containing protein</fullName>
    </recommendedName>
</protein>
<dbReference type="AlphaFoldDB" id="A0AA88XLJ7"/>
<name>A0AA88XLJ7_PINIB</name>
<dbReference type="SUPFAM" id="SSF57414">
    <property type="entry name" value="Hairpin loop containing domain-like"/>
    <property type="match status" value="1"/>
</dbReference>
<dbReference type="EMBL" id="VSWD01000014">
    <property type="protein sequence ID" value="KAK3083305.1"/>
    <property type="molecule type" value="Genomic_DNA"/>
</dbReference>
<dbReference type="Pfam" id="PF00024">
    <property type="entry name" value="PAN_1"/>
    <property type="match status" value="1"/>
</dbReference>
<dbReference type="Proteomes" id="UP001186944">
    <property type="component" value="Unassembled WGS sequence"/>
</dbReference>
<proteinExistence type="predicted"/>